<dbReference type="GO" id="GO:0004822">
    <property type="term" value="F:isoleucine-tRNA ligase activity"/>
    <property type="evidence" value="ECO:0007669"/>
    <property type="project" value="UniProtKB-EC"/>
</dbReference>
<organism evidence="9 10">
    <name type="scientific">Marinobacter adhaerens</name>
    <dbReference type="NCBI Taxonomy" id="1033846"/>
    <lineage>
        <taxon>Bacteria</taxon>
        <taxon>Pseudomonadati</taxon>
        <taxon>Pseudomonadota</taxon>
        <taxon>Gammaproteobacteria</taxon>
        <taxon>Pseudomonadales</taxon>
        <taxon>Marinobacteraceae</taxon>
        <taxon>Marinobacter</taxon>
    </lineage>
</organism>
<evidence type="ECO:0000313" key="10">
    <source>
        <dbReference type="Proteomes" id="UP000263489"/>
    </source>
</evidence>
<keyword evidence="4" id="KW-0067">ATP-binding</keyword>
<dbReference type="PANTHER" id="PTHR42765">
    <property type="entry name" value="SOLEUCYL-TRNA SYNTHETASE"/>
    <property type="match status" value="1"/>
</dbReference>
<dbReference type="InterPro" id="IPR009008">
    <property type="entry name" value="Val/Leu/Ile-tRNA-synth_edit"/>
</dbReference>
<accession>A0A352IP12</accession>
<comment type="catalytic activity">
    <reaction evidence="7">
        <text>tRNA(Ile) + L-isoleucine + ATP = L-isoleucyl-tRNA(Ile) + AMP + diphosphate</text>
        <dbReference type="Rhea" id="RHEA:11060"/>
        <dbReference type="Rhea" id="RHEA-COMP:9666"/>
        <dbReference type="Rhea" id="RHEA-COMP:9695"/>
        <dbReference type="ChEBI" id="CHEBI:30616"/>
        <dbReference type="ChEBI" id="CHEBI:33019"/>
        <dbReference type="ChEBI" id="CHEBI:58045"/>
        <dbReference type="ChEBI" id="CHEBI:78442"/>
        <dbReference type="ChEBI" id="CHEBI:78528"/>
        <dbReference type="ChEBI" id="CHEBI:456215"/>
        <dbReference type="EC" id="6.1.1.5"/>
    </reaction>
</comment>
<dbReference type="Gene3D" id="3.90.740.10">
    <property type="entry name" value="Valyl/Leucyl/Isoleucyl-tRNA synthetase, editing domain"/>
    <property type="match status" value="1"/>
</dbReference>
<dbReference type="EMBL" id="DNNA01000037">
    <property type="protein sequence ID" value="HBC33195.1"/>
    <property type="molecule type" value="Genomic_DNA"/>
</dbReference>
<dbReference type="Pfam" id="PF00133">
    <property type="entry name" value="tRNA-synt_1"/>
    <property type="match status" value="1"/>
</dbReference>
<gene>
    <name evidence="9" type="primary">ileS</name>
    <name evidence="9" type="ORF">DC045_02480</name>
</gene>
<evidence type="ECO:0000256" key="3">
    <source>
        <dbReference type="ARBA" id="ARBA00022741"/>
    </source>
</evidence>
<comment type="similarity">
    <text evidence="1">Belongs to the class-I aminoacyl-tRNA synthetase family. IleS type 1 subfamily.</text>
</comment>
<keyword evidence="6" id="KW-0030">Aminoacyl-tRNA synthetase</keyword>
<feature type="non-terminal residue" evidence="9">
    <location>
        <position position="183"/>
    </location>
</feature>
<dbReference type="SUPFAM" id="SSF50677">
    <property type="entry name" value="ValRS/IleRS/LeuRS editing domain"/>
    <property type="match status" value="1"/>
</dbReference>
<dbReference type="Proteomes" id="UP000263489">
    <property type="component" value="Unassembled WGS sequence"/>
</dbReference>
<dbReference type="GO" id="GO:0005829">
    <property type="term" value="C:cytosol"/>
    <property type="evidence" value="ECO:0007669"/>
    <property type="project" value="TreeGrafter"/>
</dbReference>
<evidence type="ECO:0000256" key="6">
    <source>
        <dbReference type="ARBA" id="ARBA00023146"/>
    </source>
</evidence>
<feature type="domain" description="Aminoacyl-tRNA synthetase class Ia" evidence="8">
    <location>
        <begin position="2"/>
        <end position="80"/>
    </location>
</feature>
<sequence>TLGKIVAKGHLVRGYKPVYWSVVGQSALAEAEVEYQDKTSTQIDVRFTAVDQEKALSLFGTDNGNGDVSVVIWTTTPWTIPANQAVSLNADLDYALVQTDVGHGPERMILAADMVDGIMARWQVESYEVLATCAGAALENLILQHPIYDKQVPVILGDHVSTDAGTGAVHTAPDHGMEDFEVG</sequence>
<feature type="non-terminal residue" evidence="9">
    <location>
        <position position="1"/>
    </location>
</feature>
<dbReference type="PANTHER" id="PTHR42765:SF1">
    <property type="entry name" value="ISOLEUCINE--TRNA LIGASE, MITOCHONDRIAL"/>
    <property type="match status" value="1"/>
</dbReference>
<dbReference type="GO" id="GO:0006428">
    <property type="term" value="P:isoleucyl-tRNA aminoacylation"/>
    <property type="evidence" value="ECO:0007669"/>
    <property type="project" value="TreeGrafter"/>
</dbReference>
<dbReference type="InterPro" id="IPR050081">
    <property type="entry name" value="Ile-tRNA_ligase"/>
</dbReference>
<evidence type="ECO:0000256" key="7">
    <source>
        <dbReference type="ARBA" id="ARBA00048359"/>
    </source>
</evidence>
<dbReference type="AlphaFoldDB" id="A0A352IP12"/>
<keyword evidence="5" id="KW-0648">Protein biosynthesis</keyword>
<dbReference type="InterPro" id="IPR002300">
    <property type="entry name" value="aa-tRNA-synth_Ia"/>
</dbReference>
<evidence type="ECO:0000256" key="5">
    <source>
        <dbReference type="ARBA" id="ARBA00022917"/>
    </source>
</evidence>
<comment type="caution">
    <text evidence="9">The sequence shown here is derived from an EMBL/GenBank/DDBJ whole genome shotgun (WGS) entry which is preliminary data.</text>
</comment>
<proteinExistence type="inferred from homology"/>
<dbReference type="GO" id="GO:0005524">
    <property type="term" value="F:ATP binding"/>
    <property type="evidence" value="ECO:0007669"/>
    <property type="project" value="UniProtKB-KW"/>
</dbReference>
<dbReference type="SUPFAM" id="SSF52374">
    <property type="entry name" value="Nucleotidylyl transferase"/>
    <property type="match status" value="1"/>
</dbReference>
<keyword evidence="3" id="KW-0547">Nucleotide-binding</keyword>
<reference evidence="9 10" key="1">
    <citation type="journal article" date="2018" name="Nat. Biotechnol.">
        <title>A standardized bacterial taxonomy based on genome phylogeny substantially revises the tree of life.</title>
        <authorList>
            <person name="Parks D.H."/>
            <person name="Chuvochina M."/>
            <person name="Waite D.W."/>
            <person name="Rinke C."/>
            <person name="Skarshewski A."/>
            <person name="Chaumeil P.A."/>
            <person name="Hugenholtz P."/>
        </authorList>
    </citation>
    <scope>NUCLEOTIDE SEQUENCE [LARGE SCALE GENOMIC DNA]</scope>
    <source>
        <strain evidence="9">UBA9380</strain>
    </source>
</reference>
<protein>
    <submittedName>
        <fullName evidence="9">Isoleucine--tRNA ligase</fullName>
        <ecNumber evidence="9">6.1.1.5</ecNumber>
    </submittedName>
</protein>
<dbReference type="EC" id="6.1.1.5" evidence="9"/>
<evidence type="ECO:0000256" key="1">
    <source>
        <dbReference type="ARBA" id="ARBA00006887"/>
    </source>
</evidence>
<evidence type="ECO:0000259" key="8">
    <source>
        <dbReference type="Pfam" id="PF00133"/>
    </source>
</evidence>
<evidence type="ECO:0000256" key="2">
    <source>
        <dbReference type="ARBA" id="ARBA00022598"/>
    </source>
</evidence>
<keyword evidence="2 9" id="KW-0436">Ligase</keyword>
<dbReference type="GO" id="GO:0002161">
    <property type="term" value="F:aminoacyl-tRNA deacylase activity"/>
    <property type="evidence" value="ECO:0007669"/>
    <property type="project" value="InterPro"/>
</dbReference>
<evidence type="ECO:0000313" key="9">
    <source>
        <dbReference type="EMBL" id="HBC33195.1"/>
    </source>
</evidence>
<name>A0A352IP12_9GAMM</name>
<evidence type="ECO:0000256" key="4">
    <source>
        <dbReference type="ARBA" id="ARBA00022840"/>
    </source>
</evidence>